<evidence type="ECO:0000256" key="2">
    <source>
        <dbReference type="ARBA" id="ARBA00022475"/>
    </source>
</evidence>
<keyword evidence="10" id="KW-0594">Phospholipid biosynthesis</keyword>
<protein>
    <recommendedName>
        <fullName evidence="12">Cardiolipin synthase</fullName>
        <ecNumber evidence="12">2.7.8.-</ecNumber>
    </recommendedName>
</protein>
<sequence>MWINVVWTVTLLIDLVIRIVLLMVVPRNRKPTSAMAWLLAIMLIPYLGTILFLLIGFYHLPKRRRDEQKLVDRLLAEHAADVPIADPGWPRWFQRVVEQNRALTHLPAVAGNSAELITDYREQLDAMTREIEKATRFVHVEFYIASLDDTTRGFFEAMENAVKRGVTVRLLTDHIASRKLPGAKHMLAELDRMGVQWAWMLPVQPLKGKYQRPDLRNHRKLLVVDGTVAFIGSQNLIDRTYNSKKNHRRGLKWVELVARVEGPTVAAIDAVFFTDWLAETGEELISEHIDAPEVPAQPQDLLCQIVPSGPGYETENNLRLFLSLIHGATERVIITSPYFVPDEAMLYAMTIAKQRGLDVQLFVSEIGDQAMVFHAQRSYYEELLIAGVRIFLYPGPYILHSKFFSVDDDIAVIGSSNMDIRSFTLNCEVSMMVRGESFVADMRNVEAQYREISRELTLEDWRKEPLRRTFWDGIARLASALN</sequence>
<evidence type="ECO:0000256" key="10">
    <source>
        <dbReference type="ARBA" id="ARBA00023209"/>
    </source>
</evidence>
<evidence type="ECO:0000256" key="5">
    <source>
        <dbReference type="ARBA" id="ARBA00022692"/>
    </source>
</evidence>
<keyword evidence="11" id="KW-1208">Phospholipid metabolism</keyword>
<gene>
    <name evidence="15" type="primary">cls</name>
    <name evidence="15" type="ORF">KDB89_13900</name>
</gene>
<evidence type="ECO:0000256" key="9">
    <source>
        <dbReference type="ARBA" id="ARBA00023136"/>
    </source>
</evidence>
<keyword evidence="3" id="KW-0444">Lipid biosynthesis</keyword>
<proteinExistence type="predicted"/>
<evidence type="ECO:0000256" key="8">
    <source>
        <dbReference type="ARBA" id="ARBA00023098"/>
    </source>
</evidence>
<accession>A0ABX8SM37</accession>
<evidence type="ECO:0000256" key="13">
    <source>
        <dbReference type="SAM" id="Phobius"/>
    </source>
</evidence>
<evidence type="ECO:0000259" key="14">
    <source>
        <dbReference type="PROSITE" id="PS50035"/>
    </source>
</evidence>
<evidence type="ECO:0000313" key="16">
    <source>
        <dbReference type="Proteomes" id="UP000824504"/>
    </source>
</evidence>
<dbReference type="CDD" id="cd09158">
    <property type="entry name" value="PLDc_EcCLS_like_2"/>
    <property type="match status" value="1"/>
</dbReference>
<keyword evidence="2" id="KW-1003">Cell membrane</keyword>
<evidence type="ECO:0000256" key="4">
    <source>
        <dbReference type="ARBA" id="ARBA00022679"/>
    </source>
</evidence>
<dbReference type="SMART" id="SM00155">
    <property type="entry name" value="PLDc"/>
    <property type="match status" value="2"/>
</dbReference>
<evidence type="ECO:0000256" key="12">
    <source>
        <dbReference type="NCBIfam" id="TIGR04265"/>
    </source>
</evidence>
<keyword evidence="9 13" id="KW-0472">Membrane</keyword>
<feature type="transmembrane region" description="Helical" evidence="13">
    <location>
        <begin position="6"/>
        <end position="25"/>
    </location>
</feature>
<organism evidence="15 16">
    <name type="scientific">Tessaracoccus palaemonis</name>
    <dbReference type="NCBI Taxonomy" id="2829499"/>
    <lineage>
        <taxon>Bacteria</taxon>
        <taxon>Bacillati</taxon>
        <taxon>Actinomycetota</taxon>
        <taxon>Actinomycetes</taxon>
        <taxon>Propionibacteriales</taxon>
        <taxon>Propionibacteriaceae</taxon>
        <taxon>Tessaracoccus</taxon>
    </lineage>
</organism>
<keyword evidence="4" id="KW-0808">Transferase</keyword>
<dbReference type="EMBL" id="CP079216">
    <property type="protein sequence ID" value="QXT64417.1"/>
    <property type="molecule type" value="Genomic_DNA"/>
</dbReference>
<dbReference type="NCBIfam" id="TIGR04265">
    <property type="entry name" value="bac_cardiolipin"/>
    <property type="match status" value="1"/>
</dbReference>
<evidence type="ECO:0000256" key="3">
    <source>
        <dbReference type="ARBA" id="ARBA00022516"/>
    </source>
</evidence>
<feature type="domain" description="PLD phosphodiesterase" evidence="14">
    <location>
        <begin position="213"/>
        <end position="240"/>
    </location>
</feature>
<dbReference type="EC" id="2.7.8.-" evidence="12"/>
<dbReference type="InterPro" id="IPR025202">
    <property type="entry name" value="PLD-like_dom"/>
</dbReference>
<feature type="domain" description="PLD phosphodiesterase" evidence="14">
    <location>
        <begin position="395"/>
        <end position="422"/>
    </location>
</feature>
<dbReference type="InterPro" id="IPR022924">
    <property type="entry name" value="Cardiolipin_synthase"/>
</dbReference>
<evidence type="ECO:0000256" key="11">
    <source>
        <dbReference type="ARBA" id="ARBA00023264"/>
    </source>
</evidence>
<dbReference type="PANTHER" id="PTHR21248:SF22">
    <property type="entry name" value="PHOSPHOLIPASE D"/>
    <property type="match status" value="1"/>
</dbReference>
<name>A0ABX8SM37_9ACTN</name>
<dbReference type="InterPro" id="IPR001736">
    <property type="entry name" value="PLipase_D/transphosphatidylase"/>
</dbReference>
<evidence type="ECO:0000256" key="1">
    <source>
        <dbReference type="ARBA" id="ARBA00004651"/>
    </source>
</evidence>
<evidence type="ECO:0000256" key="6">
    <source>
        <dbReference type="ARBA" id="ARBA00022737"/>
    </source>
</evidence>
<evidence type="ECO:0000256" key="7">
    <source>
        <dbReference type="ARBA" id="ARBA00022989"/>
    </source>
</evidence>
<dbReference type="PROSITE" id="PS50035">
    <property type="entry name" value="PLD"/>
    <property type="match status" value="2"/>
</dbReference>
<dbReference type="Proteomes" id="UP000824504">
    <property type="component" value="Chromosome"/>
</dbReference>
<dbReference type="PANTHER" id="PTHR21248">
    <property type="entry name" value="CARDIOLIPIN SYNTHASE"/>
    <property type="match status" value="1"/>
</dbReference>
<dbReference type="Pfam" id="PF13091">
    <property type="entry name" value="PLDc_2"/>
    <property type="match status" value="2"/>
</dbReference>
<keyword evidence="8" id="KW-0443">Lipid metabolism</keyword>
<keyword evidence="16" id="KW-1185">Reference proteome</keyword>
<keyword evidence="5 13" id="KW-0812">Transmembrane</keyword>
<comment type="subcellular location">
    <subcellularLocation>
        <location evidence="1">Cell membrane</location>
        <topology evidence="1">Multi-pass membrane protein</topology>
    </subcellularLocation>
</comment>
<feature type="transmembrane region" description="Helical" evidence="13">
    <location>
        <begin position="37"/>
        <end position="60"/>
    </location>
</feature>
<evidence type="ECO:0000313" key="15">
    <source>
        <dbReference type="EMBL" id="QXT64417.1"/>
    </source>
</evidence>
<reference evidence="15 16" key="1">
    <citation type="submission" date="2021-07" db="EMBL/GenBank/DDBJ databases">
        <title>complete genome sequencing of Tessaracoccus sp.J1M15.</title>
        <authorList>
            <person name="Bae J.-W."/>
            <person name="Kim D.-y."/>
        </authorList>
    </citation>
    <scope>NUCLEOTIDE SEQUENCE [LARGE SCALE GENOMIC DNA]</scope>
    <source>
        <strain evidence="15 16">J1M15</strain>
    </source>
</reference>
<keyword evidence="7 13" id="KW-1133">Transmembrane helix</keyword>
<dbReference type="InterPro" id="IPR027379">
    <property type="entry name" value="CLS_N"/>
</dbReference>
<keyword evidence="6" id="KW-0677">Repeat</keyword>
<dbReference type="Pfam" id="PF13396">
    <property type="entry name" value="PLDc_N"/>
    <property type="match status" value="1"/>
</dbReference>